<dbReference type="AlphaFoldDB" id="A0AAV9HHT3"/>
<dbReference type="EMBL" id="MU865012">
    <property type="protein sequence ID" value="KAK4460421.1"/>
    <property type="molecule type" value="Genomic_DNA"/>
</dbReference>
<comment type="caution">
    <text evidence="2">The sequence shown here is derived from an EMBL/GenBank/DDBJ whole genome shotgun (WGS) entry which is preliminary data.</text>
</comment>
<reference evidence="2" key="1">
    <citation type="journal article" date="2023" name="Mol. Phylogenet. Evol.">
        <title>Genome-scale phylogeny and comparative genomics of the fungal order Sordariales.</title>
        <authorList>
            <person name="Hensen N."/>
            <person name="Bonometti L."/>
            <person name="Westerberg I."/>
            <person name="Brannstrom I.O."/>
            <person name="Guillou S."/>
            <person name="Cros-Aarteil S."/>
            <person name="Calhoun S."/>
            <person name="Haridas S."/>
            <person name="Kuo A."/>
            <person name="Mondo S."/>
            <person name="Pangilinan J."/>
            <person name="Riley R."/>
            <person name="LaButti K."/>
            <person name="Andreopoulos B."/>
            <person name="Lipzen A."/>
            <person name="Chen C."/>
            <person name="Yan M."/>
            <person name="Daum C."/>
            <person name="Ng V."/>
            <person name="Clum A."/>
            <person name="Steindorff A."/>
            <person name="Ohm R.A."/>
            <person name="Martin F."/>
            <person name="Silar P."/>
            <person name="Natvig D.O."/>
            <person name="Lalanne C."/>
            <person name="Gautier V."/>
            <person name="Ament-Velasquez S.L."/>
            <person name="Kruys A."/>
            <person name="Hutchinson M.I."/>
            <person name="Powell A.J."/>
            <person name="Barry K."/>
            <person name="Miller A.N."/>
            <person name="Grigoriev I.V."/>
            <person name="Debuchy R."/>
            <person name="Gladieux P."/>
            <person name="Hiltunen Thoren M."/>
            <person name="Johannesson H."/>
        </authorList>
    </citation>
    <scope>NUCLEOTIDE SEQUENCE</scope>
    <source>
        <strain evidence="2">PSN324</strain>
    </source>
</reference>
<dbReference type="PANTHER" id="PTHR24148">
    <property type="entry name" value="ANKYRIN REPEAT DOMAIN-CONTAINING PROTEIN 39 HOMOLOG-RELATED"/>
    <property type="match status" value="1"/>
</dbReference>
<feature type="domain" description="Heterokaryon incompatibility" evidence="1">
    <location>
        <begin position="175"/>
        <end position="304"/>
    </location>
</feature>
<evidence type="ECO:0000259" key="1">
    <source>
        <dbReference type="Pfam" id="PF06985"/>
    </source>
</evidence>
<gene>
    <name evidence="2" type="ORF">QBC42DRAFT_229475</name>
</gene>
<protein>
    <submittedName>
        <fullName evidence="2">Heterokaryon incompatibility protein-domain-containing protein</fullName>
    </submittedName>
</protein>
<dbReference type="InterPro" id="IPR052895">
    <property type="entry name" value="HetReg/Transcr_Mod"/>
</dbReference>
<dbReference type="Pfam" id="PF26639">
    <property type="entry name" value="Het-6_barrel"/>
    <property type="match status" value="1"/>
</dbReference>
<reference evidence="2" key="2">
    <citation type="submission" date="2023-06" db="EMBL/GenBank/DDBJ databases">
        <authorList>
            <consortium name="Lawrence Berkeley National Laboratory"/>
            <person name="Mondo S.J."/>
            <person name="Hensen N."/>
            <person name="Bonometti L."/>
            <person name="Westerberg I."/>
            <person name="Brannstrom I.O."/>
            <person name="Guillou S."/>
            <person name="Cros-Aarteil S."/>
            <person name="Calhoun S."/>
            <person name="Haridas S."/>
            <person name="Kuo A."/>
            <person name="Pangilinan J."/>
            <person name="Riley R."/>
            <person name="Labutti K."/>
            <person name="Andreopoulos B."/>
            <person name="Lipzen A."/>
            <person name="Chen C."/>
            <person name="Yanf M."/>
            <person name="Daum C."/>
            <person name="Ng V."/>
            <person name="Clum A."/>
            <person name="Steindorff A."/>
            <person name="Ohm R."/>
            <person name="Martin F."/>
            <person name="Silar P."/>
            <person name="Natvig D."/>
            <person name="Lalanne C."/>
            <person name="Gautier V."/>
            <person name="Ament-Velasquez S.L."/>
            <person name="Kruys A."/>
            <person name="Hutchinson M.I."/>
            <person name="Powell A.J."/>
            <person name="Barry K."/>
            <person name="Miller A.N."/>
            <person name="Grigoriev I.V."/>
            <person name="Debuchy R."/>
            <person name="Gladieux P."/>
            <person name="Thoren M.H."/>
            <person name="Johannesson H."/>
        </authorList>
    </citation>
    <scope>NUCLEOTIDE SEQUENCE</scope>
    <source>
        <strain evidence="2">PSN324</strain>
    </source>
</reference>
<proteinExistence type="predicted"/>
<dbReference type="InterPro" id="IPR010730">
    <property type="entry name" value="HET"/>
</dbReference>
<accession>A0AAV9HHT3</accession>
<evidence type="ECO:0000313" key="3">
    <source>
        <dbReference type="Proteomes" id="UP001321749"/>
    </source>
</evidence>
<dbReference type="PANTHER" id="PTHR24148:SF64">
    <property type="entry name" value="HETEROKARYON INCOMPATIBILITY DOMAIN-CONTAINING PROTEIN"/>
    <property type="match status" value="1"/>
</dbReference>
<dbReference type="Proteomes" id="UP001321749">
    <property type="component" value="Unassembled WGS sequence"/>
</dbReference>
<dbReference type="Pfam" id="PF06985">
    <property type="entry name" value="HET"/>
    <property type="match status" value="1"/>
</dbReference>
<sequence>MTRTRSQSLPLINRPHQYPPYKYQPLSSPRHVRIIRLMHYDPTHSRVFVMLSDHELSTLHKRFTALSYTWGSAIDPLEEQAQASIISSDRAYASKNPRDVELVVVPPEAFETFRRNDDLSIGPHGSMVDLYTTPVSTITVVGNLSDFFRTYMTETWPKRHAESQRCGGPSMSMAEITNLWIDAVCIDQANDQEIAAQVPLMGEVYSSAGRVLVWLGADEARLSVFQWWHETVYPRMQLLLEQAGDMAIMHLRSSHFADAKLWKDLFDLTPPTHLGARTWLDVWADFWIFYRSRRYFHRVWIVQEVVLSHHLHIYCAKSELSWKVMGDFLNILEKIQWVDAIGDQVRKTMPLQYPASSRNFGIGDIFEWQRHHNNKLWHKGGWVRHWFGVIGTVRSRNCFKPQDYVYATIGILQQILPSHIPFPIPVDPSHTPEQVFTLAAAVILKNWPELSLFGFMEYPFSRNFHSLPSWALDLTTGDFPWPLGLFDSPFRAGIVLSPDHRKRFFQEDWAEARSTAPIPPFRHINPIKGTFVLHGKKVDTIKRKYPCADVYNTELAVVAIQVLAELPSYYEHLKFHDDATGGMKGQWREAALIHTMTCFEITNQHRGNIEEQRRLTTSFRDWLLFELAQVWSGADLVEGVDPDYRFETVSTFGKHRNKVLDCLVRMEEHRAIPGLEEIQATAVALRAAKLGKGEWPDVTRRPLEFKDQTMRVMAKRCLFVTENGWLGICLDVANEDDEVWVLEGGAVPYVLRKTGDEVEIELDEGRLWGETYVHGIMDGEFTREKDEAATRWEDVILV</sequence>
<name>A0AAV9HHT3_9PEZI</name>
<evidence type="ECO:0000313" key="2">
    <source>
        <dbReference type="EMBL" id="KAK4460421.1"/>
    </source>
</evidence>
<organism evidence="2 3">
    <name type="scientific">Cladorrhinum samala</name>
    <dbReference type="NCBI Taxonomy" id="585594"/>
    <lineage>
        <taxon>Eukaryota</taxon>
        <taxon>Fungi</taxon>
        <taxon>Dikarya</taxon>
        <taxon>Ascomycota</taxon>
        <taxon>Pezizomycotina</taxon>
        <taxon>Sordariomycetes</taxon>
        <taxon>Sordariomycetidae</taxon>
        <taxon>Sordariales</taxon>
        <taxon>Podosporaceae</taxon>
        <taxon>Cladorrhinum</taxon>
    </lineage>
</organism>
<keyword evidence="3" id="KW-1185">Reference proteome</keyword>